<evidence type="ECO:0000256" key="2">
    <source>
        <dbReference type="ARBA" id="ARBA00008130"/>
    </source>
</evidence>
<feature type="transmembrane region" description="Helical" evidence="11">
    <location>
        <begin position="174"/>
        <end position="193"/>
    </location>
</feature>
<feature type="transmembrane region" description="Helical" evidence="11">
    <location>
        <begin position="41"/>
        <end position="62"/>
    </location>
</feature>
<keyword evidence="6" id="KW-0681">Retinal protein</keyword>
<accession>A0A5B8IJA5</accession>
<evidence type="ECO:0000313" key="12">
    <source>
        <dbReference type="EMBL" id="QDY52442.1"/>
    </source>
</evidence>
<evidence type="ECO:0000256" key="11">
    <source>
        <dbReference type="SAM" id="Phobius"/>
    </source>
</evidence>
<dbReference type="GO" id="GO:0007602">
    <property type="term" value="P:phototransduction"/>
    <property type="evidence" value="ECO:0007669"/>
    <property type="project" value="UniProtKB-KW"/>
</dbReference>
<feature type="transmembrane region" description="Helical" evidence="11">
    <location>
        <begin position="199"/>
        <end position="220"/>
    </location>
</feature>
<keyword evidence="9 11" id="KW-0472">Membrane</keyword>
<keyword evidence="3" id="KW-0600">Photoreceptor protein</keyword>
<protein>
    <submittedName>
        <fullName evidence="12">Bacteriorhodopsin-like protein</fullName>
    </submittedName>
</protein>
<dbReference type="SUPFAM" id="SSF81321">
    <property type="entry name" value="Family A G protein-coupled receptor-like"/>
    <property type="match status" value="1"/>
</dbReference>
<dbReference type="GO" id="GO:0005216">
    <property type="term" value="F:monoatomic ion channel activity"/>
    <property type="evidence" value="ECO:0007669"/>
    <property type="project" value="InterPro"/>
</dbReference>
<evidence type="ECO:0000256" key="4">
    <source>
        <dbReference type="ARBA" id="ARBA00022606"/>
    </source>
</evidence>
<dbReference type="InterPro" id="IPR018229">
    <property type="entry name" value="Rhodopsin_retinal_BS"/>
</dbReference>
<proteinExistence type="inferred from homology"/>
<evidence type="ECO:0000256" key="9">
    <source>
        <dbReference type="ARBA" id="ARBA00023136"/>
    </source>
</evidence>
<organism evidence="12">
    <name type="scientific">Mimiviridae sp. ChoanoV1</name>
    <dbReference type="NCBI Taxonomy" id="2596887"/>
    <lineage>
        <taxon>Viruses</taxon>
        <taxon>Varidnaviria</taxon>
        <taxon>Bamfordvirae</taxon>
        <taxon>Nucleocytoviricota</taxon>
        <taxon>Megaviricetes</taxon>
        <taxon>Imitervirales</taxon>
        <taxon>Schizomimiviridae</taxon>
    </lineage>
</organism>
<dbReference type="InterPro" id="IPR001425">
    <property type="entry name" value="Arc/bac/fun_rhodopsins"/>
</dbReference>
<dbReference type="Pfam" id="PF01036">
    <property type="entry name" value="Bac_rhodopsin"/>
    <property type="match status" value="1"/>
</dbReference>
<dbReference type="SMART" id="SM01021">
    <property type="entry name" value="Bac_rhodopsin"/>
    <property type="match status" value="1"/>
</dbReference>
<comment type="subcellular location">
    <subcellularLocation>
        <location evidence="1">Membrane</location>
        <topology evidence="1">Multi-pass membrane protein</topology>
    </subcellularLocation>
</comment>
<dbReference type="PROSITE" id="PS00950">
    <property type="entry name" value="BACTERIAL_OPSIN_1"/>
    <property type="match status" value="1"/>
</dbReference>
<evidence type="ECO:0000256" key="8">
    <source>
        <dbReference type="ARBA" id="ARBA00022991"/>
    </source>
</evidence>
<dbReference type="CDD" id="cd21088">
    <property type="entry name" value="7tm_viral_rhod_I_VirRDTS-like"/>
    <property type="match status" value="1"/>
</dbReference>
<keyword evidence="4" id="KW-0716">Sensory transduction</keyword>
<comment type="similarity">
    <text evidence="2">Belongs to the archaeal/bacterial/fungal opsin family.</text>
</comment>
<dbReference type="GO" id="GO:0009881">
    <property type="term" value="F:photoreceptor activity"/>
    <property type="evidence" value="ECO:0007669"/>
    <property type="project" value="UniProtKB-KW"/>
</dbReference>
<evidence type="ECO:0000256" key="5">
    <source>
        <dbReference type="ARBA" id="ARBA00022692"/>
    </source>
</evidence>
<keyword evidence="7 11" id="KW-1133">Transmembrane helix</keyword>
<feature type="transmembrane region" description="Helical" evidence="11">
    <location>
        <begin position="12"/>
        <end position="29"/>
    </location>
</feature>
<dbReference type="EMBL" id="MK250092">
    <property type="protein sequence ID" value="QDY52442.1"/>
    <property type="molecule type" value="Genomic_DNA"/>
</dbReference>
<keyword evidence="10" id="KW-0675">Receptor</keyword>
<dbReference type="Gene3D" id="1.20.1070.10">
    <property type="entry name" value="Rhodopsin 7-helix transmembrane proteins"/>
    <property type="match status" value="1"/>
</dbReference>
<keyword evidence="8" id="KW-0157">Chromophore</keyword>
<reference evidence="12" key="1">
    <citation type="submission" date="2018-11" db="EMBL/GenBank/DDBJ databases">
        <title>A distinct lineage of giant viruses engineers rhodopsin photosystems in predatory marine eukaryotes.</title>
        <authorList>
            <person name="Needham D.M."/>
            <person name="Yoshizawa S."/>
            <person name="Hosaka T."/>
            <person name="Poirier C."/>
            <person name="Choi C.-J."/>
            <person name="Hehenberger E."/>
            <person name="Irwin N.A.T."/>
            <person name="Wilken S."/>
            <person name="Yung C.-M."/>
            <person name="Bachy C."/>
            <person name="Kurihara R."/>
            <person name="Nakajima Y."/>
            <person name="Kojima K."/>
            <person name="Kimura-Someya T."/>
            <person name="Leonard G."/>
            <person name="Malmstrom R.R."/>
            <person name="Mende D."/>
            <person name="Olson D.K."/>
            <person name="Sudo Y."/>
            <person name="Sudek S."/>
            <person name="Richards T.A."/>
            <person name="DeLong E.F."/>
            <person name="Keeling P.J."/>
            <person name="Santoro A.E."/>
            <person name="Shirouzu M."/>
            <person name="Iwasaki W."/>
            <person name="Worden A.Z."/>
        </authorList>
    </citation>
    <scope>NUCLEOTIDE SEQUENCE</scope>
</reference>
<feature type="transmembrane region" description="Helical" evidence="11">
    <location>
        <begin position="118"/>
        <end position="138"/>
    </location>
</feature>
<evidence type="ECO:0000256" key="3">
    <source>
        <dbReference type="ARBA" id="ARBA00022543"/>
    </source>
</evidence>
<sequence length="225" mass="26902">MKQLIKSSIHVSLIVQLITGIISVFGIFQNIPKKHKILTDILIMETIVQAIEFVFYIWLIMSLGNNNIMTHRRYIDWIITTPIMLISTVMFFEYSKYIEEDKKEVLTFWDFLKDNSRIIYKIVILNFLMLVFGFLGEINMLPKYFSIPVGFIFFIWNFYIIYDKFGKNNEKTKKLFYILFIVWSSYGIAAMMNNQPKNLSYNILDIIAKNFYGFFLFYHIMKVKK</sequence>
<evidence type="ECO:0000256" key="1">
    <source>
        <dbReference type="ARBA" id="ARBA00004141"/>
    </source>
</evidence>
<evidence type="ECO:0000256" key="6">
    <source>
        <dbReference type="ARBA" id="ARBA00022925"/>
    </source>
</evidence>
<name>A0A5B8IJA5_9VIRU</name>
<evidence type="ECO:0000256" key="7">
    <source>
        <dbReference type="ARBA" id="ARBA00022989"/>
    </source>
</evidence>
<gene>
    <name evidence="12" type="ORF">8_39</name>
</gene>
<keyword evidence="5 11" id="KW-0812">Transmembrane</keyword>
<evidence type="ECO:0000256" key="10">
    <source>
        <dbReference type="ARBA" id="ARBA00023170"/>
    </source>
</evidence>
<feature type="transmembrane region" description="Helical" evidence="11">
    <location>
        <begin position="144"/>
        <end position="162"/>
    </location>
</feature>
<dbReference type="GO" id="GO:0016020">
    <property type="term" value="C:membrane"/>
    <property type="evidence" value="ECO:0007669"/>
    <property type="project" value="UniProtKB-SubCell"/>
</dbReference>